<dbReference type="AlphaFoldDB" id="A0A3S3T7G2"/>
<dbReference type="PANTHER" id="PTHR35399:SF2">
    <property type="entry name" value="DUF839 DOMAIN-CONTAINING PROTEIN"/>
    <property type="match status" value="1"/>
</dbReference>
<dbReference type="Proteomes" id="UP000288587">
    <property type="component" value="Unassembled WGS sequence"/>
</dbReference>
<accession>A0A3S3T7G2</accession>
<evidence type="ECO:0000313" key="3">
    <source>
        <dbReference type="Proteomes" id="UP000288587"/>
    </source>
</evidence>
<comment type="caution">
    <text evidence="2">The sequence shown here is derived from an EMBL/GenBank/DDBJ whole genome shotgun (WGS) entry which is preliminary data.</text>
</comment>
<evidence type="ECO:0000313" key="2">
    <source>
        <dbReference type="EMBL" id="RVT85104.1"/>
    </source>
</evidence>
<dbReference type="PANTHER" id="PTHR35399">
    <property type="entry name" value="SLR8030 PROTEIN"/>
    <property type="match status" value="1"/>
</dbReference>
<proteinExistence type="predicted"/>
<gene>
    <name evidence="2" type="ORF">EOD73_13100</name>
</gene>
<protein>
    <submittedName>
        <fullName evidence="2">PhoX family phosphatase</fullName>
    </submittedName>
</protein>
<feature type="region of interest" description="Disordered" evidence="1">
    <location>
        <begin position="456"/>
        <end position="485"/>
    </location>
</feature>
<organism evidence="2 3">
    <name type="scientific">Inhella crocodyli</name>
    <dbReference type="NCBI Taxonomy" id="2499851"/>
    <lineage>
        <taxon>Bacteria</taxon>
        <taxon>Pseudomonadati</taxon>
        <taxon>Pseudomonadota</taxon>
        <taxon>Betaproteobacteria</taxon>
        <taxon>Burkholderiales</taxon>
        <taxon>Sphaerotilaceae</taxon>
        <taxon>Inhella</taxon>
    </lineage>
</organism>
<feature type="region of interest" description="Disordered" evidence="1">
    <location>
        <begin position="1"/>
        <end position="23"/>
    </location>
</feature>
<evidence type="ECO:0000256" key="1">
    <source>
        <dbReference type="SAM" id="MobiDB-lite"/>
    </source>
</evidence>
<feature type="region of interest" description="Disordered" evidence="1">
    <location>
        <begin position="621"/>
        <end position="653"/>
    </location>
</feature>
<dbReference type="InterPro" id="IPR008557">
    <property type="entry name" value="PhoX"/>
</dbReference>
<dbReference type="Pfam" id="PF05787">
    <property type="entry name" value="PhoX"/>
    <property type="match status" value="1"/>
</dbReference>
<dbReference type="EMBL" id="SACM01000003">
    <property type="protein sequence ID" value="RVT85104.1"/>
    <property type="molecule type" value="Genomic_DNA"/>
</dbReference>
<dbReference type="RefSeq" id="WP_127683450.1">
    <property type="nucleotide sequence ID" value="NZ_SACM01000003.1"/>
</dbReference>
<reference evidence="2 3" key="1">
    <citation type="submission" date="2019-01" db="EMBL/GenBank/DDBJ databases">
        <authorList>
            <person name="Chen W.-M."/>
        </authorList>
    </citation>
    <scope>NUCLEOTIDE SEQUENCE [LARGE SCALE GENOMIC DNA]</scope>
    <source>
        <strain evidence="2 3">CCP-18</strain>
    </source>
</reference>
<dbReference type="OrthoDB" id="9801383at2"/>
<sequence>MAKDFSTLEDSNPSANPTLHDAPFQARRRLLRGGLASAVTGLHSPLAVQGGALTALLSGCASAPVMSGPKLGFQPVPLSDADTVTVPEGYVAQVLQAWGEPVGVAGNLPAFRHDGRNTAAEQAVQMGMHHDGLAFFPLQGSDRGLLAMNHEYGDHGLLFADGGREWGPEQVAKSQAAHGLSVCEIARQADGSWAAVRPSRYARRVTLQTPFAVGGPAAGHPLMQTAADPSGRRVLGTLANCAASRTPWGTYLSGEENFIGYFLGPNRPNAHEARWGLRPGEPWGYRWAEHDARFDASAHPHEPNRFGWVVELDPFDPSSTPVKRTALGRAAHEGATVALTKDGRAVVYSGEDARFESIYKFVSRDRVKPGGAQANATLLDHGTLYVARFDADGTGRWLPLVHGQGGLTREAGFADQGEVLIKARQASDRLGATKMDRPEWIAVDPQGQVYVTLTNNSQRGAPGRPGVDAANPRENNTGGHILRWREDGDFDGETFRWEHFVLAGDPAAERTDARGRMKGPRDAAAFACPDGLWVDGRGVLWIQTDMSSSEMGAGVAFLEKDSANPPPPGPRELVKLGNNAMLAADPATGEIRRFFVGPVGAEITGIDMTPDGRTMFVNIQHPGETPGDRSDPANPRAFSNWPDHRADGRPRSATVAIRKRDGGLIGT</sequence>
<feature type="compositionally biased region" description="Polar residues" evidence="1">
    <location>
        <begin position="8"/>
        <end position="17"/>
    </location>
</feature>
<dbReference type="SUPFAM" id="SSF63829">
    <property type="entry name" value="Calcium-dependent phosphotriesterase"/>
    <property type="match status" value="1"/>
</dbReference>
<keyword evidence="3" id="KW-1185">Reference proteome</keyword>
<name>A0A3S3T7G2_9BURK</name>